<dbReference type="EMBL" id="JBCGBO010000004">
    <property type="protein sequence ID" value="KAK9208188.1"/>
    <property type="molecule type" value="Genomic_DNA"/>
</dbReference>
<accession>A0AAP0MFM7</accession>
<keyword evidence="3" id="KW-1185">Reference proteome</keyword>
<gene>
    <name evidence="2" type="ORF">WN944_000542</name>
</gene>
<sequence length="99" mass="10554">MSFVRLKLYVLNSYTAAQGSPIQELPVPPTETDVGLGAIKRNSNGDFMAASARKKSFLGDVEIADAEAVLQCIKLATDSGFSPLIVESDSANKHAKVNK</sequence>
<evidence type="ECO:0000259" key="1">
    <source>
        <dbReference type="Pfam" id="PF13456"/>
    </source>
</evidence>
<evidence type="ECO:0000313" key="2">
    <source>
        <dbReference type="EMBL" id="KAK9208188.1"/>
    </source>
</evidence>
<proteinExistence type="predicted"/>
<comment type="caution">
    <text evidence="2">The sequence shown here is derived from an EMBL/GenBank/DDBJ whole genome shotgun (WGS) entry which is preliminary data.</text>
</comment>
<organism evidence="2 3">
    <name type="scientific">Citrus x changshan-huyou</name>
    <dbReference type="NCBI Taxonomy" id="2935761"/>
    <lineage>
        <taxon>Eukaryota</taxon>
        <taxon>Viridiplantae</taxon>
        <taxon>Streptophyta</taxon>
        <taxon>Embryophyta</taxon>
        <taxon>Tracheophyta</taxon>
        <taxon>Spermatophyta</taxon>
        <taxon>Magnoliopsida</taxon>
        <taxon>eudicotyledons</taxon>
        <taxon>Gunneridae</taxon>
        <taxon>Pentapetalae</taxon>
        <taxon>rosids</taxon>
        <taxon>malvids</taxon>
        <taxon>Sapindales</taxon>
        <taxon>Rutaceae</taxon>
        <taxon>Aurantioideae</taxon>
        <taxon>Citrus</taxon>
    </lineage>
</organism>
<feature type="domain" description="RNase H type-1" evidence="1">
    <location>
        <begin position="34"/>
        <end position="92"/>
    </location>
</feature>
<protein>
    <recommendedName>
        <fullName evidence="1">RNase H type-1 domain-containing protein</fullName>
    </recommendedName>
</protein>
<evidence type="ECO:0000313" key="3">
    <source>
        <dbReference type="Proteomes" id="UP001428341"/>
    </source>
</evidence>
<dbReference type="AlphaFoldDB" id="A0AAP0MFM7"/>
<reference evidence="2 3" key="1">
    <citation type="submission" date="2024-05" db="EMBL/GenBank/DDBJ databases">
        <title>Haplotype-resolved chromosome-level genome assembly of Huyou (Citrus changshanensis).</title>
        <authorList>
            <person name="Miao C."/>
            <person name="Chen W."/>
            <person name="Wu Y."/>
            <person name="Wang L."/>
            <person name="Zhao S."/>
            <person name="Grierson D."/>
            <person name="Xu C."/>
            <person name="Chen K."/>
        </authorList>
    </citation>
    <scope>NUCLEOTIDE SEQUENCE [LARGE SCALE GENOMIC DNA]</scope>
    <source>
        <strain evidence="2">01-14</strain>
        <tissue evidence="2">Leaf</tissue>
    </source>
</reference>
<dbReference type="Pfam" id="PF13456">
    <property type="entry name" value="RVT_3"/>
    <property type="match status" value="1"/>
</dbReference>
<dbReference type="InterPro" id="IPR002156">
    <property type="entry name" value="RNaseH_domain"/>
</dbReference>
<dbReference type="GO" id="GO:0004523">
    <property type="term" value="F:RNA-DNA hybrid ribonuclease activity"/>
    <property type="evidence" value="ECO:0007669"/>
    <property type="project" value="InterPro"/>
</dbReference>
<dbReference type="GO" id="GO:0003676">
    <property type="term" value="F:nucleic acid binding"/>
    <property type="evidence" value="ECO:0007669"/>
    <property type="project" value="InterPro"/>
</dbReference>
<dbReference type="Proteomes" id="UP001428341">
    <property type="component" value="Unassembled WGS sequence"/>
</dbReference>
<name>A0AAP0MFM7_9ROSI</name>